<dbReference type="PATRIC" id="fig|1398.22.peg.1650"/>
<accession>A0A133KTS4</accession>
<evidence type="ECO:0000259" key="1">
    <source>
        <dbReference type="Pfam" id="PF01521"/>
    </source>
</evidence>
<name>A0A133KTS4_HEYCO</name>
<dbReference type="Proteomes" id="UP000070376">
    <property type="component" value="Unassembled WGS sequence"/>
</dbReference>
<protein>
    <recommendedName>
        <fullName evidence="1">Core domain-containing protein</fullName>
    </recommendedName>
</protein>
<evidence type="ECO:0000313" key="3">
    <source>
        <dbReference type="Proteomes" id="UP000070376"/>
    </source>
</evidence>
<dbReference type="EMBL" id="LRPN01000050">
    <property type="protein sequence ID" value="KWZ82700.1"/>
    <property type="molecule type" value="Genomic_DNA"/>
</dbReference>
<evidence type="ECO:0000313" key="2">
    <source>
        <dbReference type="EMBL" id="KWZ82700.1"/>
    </source>
</evidence>
<proteinExistence type="predicted"/>
<gene>
    <name evidence="2" type="ORF">HMPREF3213_01642</name>
</gene>
<dbReference type="InterPro" id="IPR000361">
    <property type="entry name" value="ATAP_core_dom"/>
</dbReference>
<dbReference type="InterPro" id="IPR035903">
    <property type="entry name" value="HesB-like_dom_sf"/>
</dbReference>
<dbReference type="AlphaFoldDB" id="A0A133KTS4"/>
<feature type="domain" description="Core" evidence="1">
    <location>
        <begin position="66"/>
        <end position="165"/>
    </location>
</feature>
<reference evidence="3" key="1">
    <citation type="submission" date="2016-01" db="EMBL/GenBank/DDBJ databases">
        <authorList>
            <person name="Mitreva M."/>
            <person name="Pepin K.H."/>
            <person name="Mihindukulasuriya K.A."/>
            <person name="Fulton R."/>
            <person name="Fronick C."/>
            <person name="O'Laughlin M."/>
            <person name="Miner T."/>
            <person name="Herter B."/>
            <person name="Rosa B.A."/>
            <person name="Cordes M."/>
            <person name="Tomlinson C."/>
            <person name="Wollam A."/>
            <person name="Palsikar V.B."/>
            <person name="Mardis E.R."/>
            <person name="Wilson R.K."/>
        </authorList>
    </citation>
    <scope>NUCLEOTIDE SEQUENCE [LARGE SCALE GENOMIC DNA]</scope>
    <source>
        <strain evidence="3">GED7749B</strain>
    </source>
</reference>
<comment type="caution">
    <text evidence="2">The sequence shown here is derived from an EMBL/GenBank/DDBJ whole genome shotgun (WGS) entry which is preliminary data.</text>
</comment>
<sequence length="169" mass="19159">METFLASFFRRGKERGVQGGNSDTCPKKEGNARHLPNDKRCANFCFTKGKSGYDNVIICKRKVRNMEIDIKPAALSQFKQIEFQEGEGIRIEAVFVGSCTIAAEHSLKIDHKREDDDLFTVYGIPLLVSKASQKQLGEKVIIDYNPNKGYKLSSDQEVYQYNLDLTRAE</sequence>
<dbReference type="Gene3D" id="2.60.300.12">
    <property type="entry name" value="HesB-like domain"/>
    <property type="match status" value="1"/>
</dbReference>
<organism evidence="2 3">
    <name type="scientific">Heyndrickxia coagulans</name>
    <name type="common">Weizmannia coagulans</name>
    <dbReference type="NCBI Taxonomy" id="1398"/>
    <lineage>
        <taxon>Bacteria</taxon>
        <taxon>Bacillati</taxon>
        <taxon>Bacillota</taxon>
        <taxon>Bacilli</taxon>
        <taxon>Bacillales</taxon>
        <taxon>Bacillaceae</taxon>
        <taxon>Heyndrickxia</taxon>
    </lineage>
</organism>
<dbReference type="Pfam" id="PF01521">
    <property type="entry name" value="Fe-S_biosyn"/>
    <property type="match status" value="1"/>
</dbReference>